<comment type="caution">
    <text evidence="2">The sequence shown here is derived from an EMBL/GenBank/DDBJ whole genome shotgun (WGS) entry which is preliminary data.</text>
</comment>
<sequence length="380" mass="43452">MPVGEMTITLQDVAILFGLRVHGHPVTGSIDIDWHALCEELLGIRPTETDIHGASLRVCFITTHFSHLPPGVVDEGTYLQLAILPMLRDFGETAQYSWGSATLAHLYRELCRASLDSAETIARPLQLLQLWSWERLHVGHPSRSLPHALVPIDERFTPDALGSRWRVPLSHTDTPHHVLVTYRDEFDRQRFDQGIPSTSYVDYDLHFIDQRSRPRFDWRLYHECYVALWEARGNHIVIAEPIEPYIDYHASYMTWYRRITHRFITPMDDFRSMLYQTTALSAHLLIETMTLIISRGGHELEESDSDAYRTGIVDIIRMATNVMCIIREDYRIPHVEHGGGRSPAQSIVARLPLVRGQSTSRGRGRYISCQSITSSVSASL</sequence>
<accession>A0A438HKI1</accession>
<proteinExistence type="predicted"/>
<feature type="domain" description="Aminotransferase-like plant mobile" evidence="1">
    <location>
        <begin position="1"/>
        <end position="191"/>
    </location>
</feature>
<name>A0A438HKI1_VITVI</name>
<dbReference type="GO" id="GO:0010073">
    <property type="term" value="P:meristem maintenance"/>
    <property type="evidence" value="ECO:0007669"/>
    <property type="project" value="InterPro"/>
</dbReference>
<evidence type="ECO:0000259" key="1">
    <source>
        <dbReference type="Pfam" id="PF10536"/>
    </source>
</evidence>
<dbReference type="Proteomes" id="UP000288805">
    <property type="component" value="Unassembled WGS sequence"/>
</dbReference>
<protein>
    <submittedName>
        <fullName evidence="2">Serine/threonine-protein phosphatase 7 long form-like</fullName>
    </submittedName>
</protein>
<dbReference type="InterPro" id="IPR019557">
    <property type="entry name" value="AminoTfrase-like_pln_mobile"/>
</dbReference>
<evidence type="ECO:0000313" key="3">
    <source>
        <dbReference type="Proteomes" id="UP000288805"/>
    </source>
</evidence>
<evidence type="ECO:0000313" key="2">
    <source>
        <dbReference type="EMBL" id="RVW84952.1"/>
    </source>
</evidence>
<reference evidence="2 3" key="1">
    <citation type="journal article" date="2018" name="PLoS Genet.">
        <title>Population sequencing reveals clonal diversity and ancestral inbreeding in the grapevine cultivar Chardonnay.</title>
        <authorList>
            <person name="Roach M.J."/>
            <person name="Johnson D.L."/>
            <person name="Bohlmann J."/>
            <person name="van Vuuren H.J."/>
            <person name="Jones S.J."/>
            <person name="Pretorius I.S."/>
            <person name="Schmidt S.A."/>
            <person name="Borneman A.R."/>
        </authorList>
    </citation>
    <scope>NUCLEOTIDE SEQUENCE [LARGE SCALE GENOMIC DNA]</scope>
    <source>
        <strain evidence="3">cv. Chardonnay</strain>
        <tissue evidence="2">Leaf</tissue>
    </source>
</reference>
<dbReference type="AlphaFoldDB" id="A0A438HKI1"/>
<gene>
    <name evidence="2" type="primary">MAIL3_62</name>
    <name evidence="2" type="ORF">CK203_039562</name>
</gene>
<dbReference type="InterPro" id="IPR044824">
    <property type="entry name" value="MAIN-like"/>
</dbReference>
<dbReference type="PANTHER" id="PTHR46033">
    <property type="entry name" value="PROTEIN MAIN-LIKE 2"/>
    <property type="match status" value="1"/>
</dbReference>
<dbReference type="EMBL" id="QGNW01000209">
    <property type="protein sequence ID" value="RVW84952.1"/>
    <property type="molecule type" value="Genomic_DNA"/>
</dbReference>
<dbReference type="PANTHER" id="PTHR46033:SF8">
    <property type="entry name" value="PROTEIN MAINTENANCE OF MERISTEMS-LIKE"/>
    <property type="match status" value="1"/>
</dbReference>
<dbReference type="Pfam" id="PF10536">
    <property type="entry name" value="PMD"/>
    <property type="match status" value="1"/>
</dbReference>
<organism evidence="2 3">
    <name type="scientific">Vitis vinifera</name>
    <name type="common">Grape</name>
    <dbReference type="NCBI Taxonomy" id="29760"/>
    <lineage>
        <taxon>Eukaryota</taxon>
        <taxon>Viridiplantae</taxon>
        <taxon>Streptophyta</taxon>
        <taxon>Embryophyta</taxon>
        <taxon>Tracheophyta</taxon>
        <taxon>Spermatophyta</taxon>
        <taxon>Magnoliopsida</taxon>
        <taxon>eudicotyledons</taxon>
        <taxon>Gunneridae</taxon>
        <taxon>Pentapetalae</taxon>
        <taxon>rosids</taxon>
        <taxon>Vitales</taxon>
        <taxon>Vitaceae</taxon>
        <taxon>Viteae</taxon>
        <taxon>Vitis</taxon>
    </lineage>
</organism>